<dbReference type="GO" id="GO:0022857">
    <property type="term" value="F:transmembrane transporter activity"/>
    <property type="evidence" value="ECO:0007669"/>
    <property type="project" value="InterPro"/>
</dbReference>
<feature type="transmembrane region" description="Helical" evidence="6">
    <location>
        <begin position="470"/>
        <end position="494"/>
    </location>
</feature>
<feature type="transmembrane region" description="Helical" evidence="6">
    <location>
        <begin position="227"/>
        <end position="253"/>
    </location>
</feature>
<accession>A0A067NJR0</accession>
<dbReference type="STRING" id="1137138.A0A067NJR0"/>
<dbReference type="VEuPathDB" id="FungiDB:PLEOSDRAFT_1103984"/>
<feature type="transmembrane region" description="Helical" evidence="6">
    <location>
        <begin position="165"/>
        <end position="183"/>
    </location>
</feature>
<dbReference type="Pfam" id="PF00083">
    <property type="entry name" value="Sugar_tr"/>
    <property type="match status" value="1"/>
</dbReference>
<keyword evidence="2 6" id="KW-0812">Transmembrane</keyword>
<evidence type="ECO:0000256" key="2">
    <source>
        <dbReference type="ARBA" id="ARBA00022692"/>
    </source>
</evidence>
<dbReference type="CDD" id="cd17364">
    <property type="entry name" value="MFS_PhT"/>
    <property type="match status" value="1"/>
</dbReference>
<dbReference type="GO" id="GO:0016020">
    <property type="term" value="C:membrane"/>
    <property type="evidence" value="ECO:0007669"/>
    <property type="project" value="UniProtKB-SubCell"/>
</dbReference>
<reference evidence="9" key="1">
    <citation type="journal article" date="2014" name="Proc. Natl. Acad. Sci. U.S.A.">
        <title>Extensive sampling of basidiomycete genomes demonstrates inadequacy of the white-rot/brown-rot paradigm for wood decay fungi.</title>
        <authorList>
            <person name="Riley R."/>
            <person name="Salamov A.A."/>
            <person name="Brown D.W."/>
            <person name="Nagy L.G."/>
            <person name="Floudas D."/>
            <person name="Held B.W."/>
            <person name="Levasseur A."/>
            <person name="Lombard V."/>
            <person name="Morin E."/>
            <person name="Otillar R."/>
            <person name="Lindquist E.A."/>
            <person name="Sun H."/>
            <person name="LaButti K.M."/>
            <person name="Schmutz J."/>
            <person name="Jabbour D."/>
            <person name="Luo H."/>
            <person name="Baker S.E."/>
            <person name="Pisabarro A.G."/>
            <person name="Walton J.D."/>
            <person name="Blanchette R.A."/>
            <person name="Henrissat B."/>
            <person name="Martin F."/>
            <person name="Cullen D."/>
            <person name="Hibbett D.S."/>
            <person name="Grigoriev I.V."/>
        </authorList>
    </citation>
    <scope>NUCLEOTIDE SEQUENCE [LARGE SCALE GENOMIC DNA]</scope>
    <source>
        <strain evidence="9">PC15</strain>
    </source>
</reference>
<dbReference type="HOGENOM" id="CLU_001265_46_14_1"/>
<evidence type="ECO:0000256" key="4">
    <source>
        <dbReference type="ARBA" id="ARBA00023136"/>
    </source>
</evidence>
<dbReference type="Proteomes" id="UP000027073">
    <property type="component" value="Unassembled WGS sequence"/>
</dbReference>
<evidence type="ECO:0000259" key="7">
    <source>
        <dbReference type="PROSITE" id="PS50850"/>
    </source>
</evidence>
<evidence type="ECO:0000256" key="5">
    <source>
        <dbReference type="SAM" id="MobiDB-lite"/>
    </source>
</evidence>
<dbReference type="PROSITE" id="PS50850">
    <property type="entry name" value="MFS"/>
    <property type="match status" value="1"/>
</dbReference>
<evidence type="ECO:0000256" key="6">
    <source>
        <dbReference type="SAM" id="Phobius"/>
    </source>
</evidence>
<evidence type="ECO:0000256" key="3">
    <source>
        <dbReference type="ARBA" id="ARBA00022989"/>
    </source>
</evidence>
<dbReference type="InterPro" id="IPR005828">
    <property type="entry name" value="MFS_sugar_transport-like"/>
</dbReference>
<dbReference type="AlphaFoldDB" id="A0A067NJR0"/>
<feature type="transmembrane region" description="Helical" evidence="6">
    <location>
        <begin position="133"/>
        <end position="153"/>
    </location>
</feature>
<evidence type="ECO:0000313" key="8">
    <source>
        <dbReference type="EMBL" id="KDQ27290.1"/>
    </source>
</evidence>
<evidence type="ECO:0000256" key="1">
    <source>
        <dbReference type="ARBA" id="ARBA00004141"/>
    </source>
</evidence>
<proteinExistence type="predicted"/>
<sequence length="586" mass="64852">MFRQFDSFAENFKYPLWRYEVVRAAPPKLYTYTRLRGVVDSDEMDTEGEMISGAKSTKNAATGEDKRDGQSKVQEKMGNPALMLSREDVGLLGITATGNFLDAYDYFIINPVSTMLQYELFAGDSLPPRLEGYLKSGALIGSVLGQLLFGYLGDAFGRKAIYGKELLTVIIGTILCLSTPTSVLSPSNSLIYLASFRIIVGIGIGGDYPMSSSITTDRTEPWKRGTVLSYIVAMQGWGSLVGSLVAIIVLAAYKHVINDNGEVDKLDAVWRITIGLSLVPAFATIYQRLTLPEPPLHSAARRKYVDIALNGTSTATGLHGEPDDKMEAEDVSIPVEDTPRKAHIREFLEYLSEWKHAKHLVGTCLSWFLTNIAFFGVNLNQNFVLEQIGFQGTTGTPWQKLFRVATGSLIITVLGFLPVTRDRFLLRKGYYFTVFTIHRLGRKWIQVQGALMTALFMAILAAKFHSLGKAGFIVCFTLLQFFFNFGANMTIYIIPAELFPSRYRAFAHGISAASGRCGAILSSLVFNQLSKSVGTPVILWIFFAVSLLTVVVTLVFLPETNGRDADVIFEKELQEKDARARSSRTV</sequence>
<organism evidence="8 9">
    <name type="scientific">Pleurotus ostreatus (strain PC15)</name>
    <name type="common">Oyster mushroom</name>
    <dbReference type="NCBI Taxonomy" id="1137138"/>
    <lineage>
        <taxon>Eukaryota</taxon>
        <taxon>Fungi</taxon>
        <taxon>Dikarya</taxon>
        <taxon>Basidiomycota</taxon>
        <taxon>Agaricomycotina</taxon>
        <taxon>Agaricomycetes</taxon>
        <taxon>Agaricomycetidae</taxon>
        <taxon>Agaricales</taxon>
        <taxon>Pleurotineae</taxon>
        <taxon>Pleurotaceae</taxon>
        <taxon>Pleurotus</taxon>
    </lineage>
</organism>
<dbReference type="EMBL" id="KL198008">
    <property type="protein sequence ID" value="KDQ27290.1"/>
    <property type="molecule type" value="Genomic_DNA"/>
</dbReference>
<dbReference type="PANTHER" id="PTHR24064">
    <property type="entry name" value="SOLUTE CARRIER FAMILY 22 MEMBER"/>
    <property type="match status" value="1"/>
</dbReference>
<feature type="transmembrane region" description="Helical" evidence="6">
    <location>
        <begin position="444"/>
        <end position="464"/>
    </location>
</feature>
<feature type="region of interest" description="Disordered" evidence="5">
    <location>
        <begin position="46"/>
        <end position="74"/>
    </location>
</feature>
<feature type="transmembrane region" description="Helical" evidence="6">
    <location>
        <begin position="268"/>
        <end position="286"/>
    </location>
</feature>
<gene>
    <name evidence="8" type="ORF">PLEOSDRAFT_1103984</name>
</gene>
<keyword evidence="3 6" id="KW-1133">Transmembrane helix</keyword>
<evidence type="ECO:0000313" key="9">
    <source>
        <dbReference type="Proteomes" id="UP000027073"/>
    </source>
</evidence>
<comment type="subcellular location">
    <subcellularLocation>
        <location evidence="1">Membrane</location>
        <topology evidence="1">Multi-pass membrane protein</topology>
    </subcellularLocation>
</comment>
<feature type="compositionally biased region" description="Basic and acidic residues" evidence="5">
    <location>
        <begin position="63"/>
        <end position="74"/>
    </location>
</feature>
<dbReference type="InterPro" id="IPR036259">
    <property type="entry name" value="MFS_trans_sf"/>
</dbReference>
<dbReference type="InParanoid" id="A0A067NJR0"/>
<feature type="transmembrane region" description="Helical" evidence="6">
    <location>
        <begin position="401"/>
        <end position="419"/>
    </location>
</feature>
<dbReference type="Gene3D" id="1.20.1250.20">
    <property type="entry name" value="MFS general substrate transporter like domains"/>
    <property type="match status" value="2"/>
</dbReference>
<feature type="transmembrane region" description="Helical" evidence="6">
    <location>
        <begin position="538"/>
        <end position="557"/>
    </location>
</feature>
<feature type="transmembrane region" description="Helical" evidence="6">
    <location>
        <begin position="189"/>
        <end position="206"/>
    </location>
</feature>
<dbReference type="InterPro" id="IPR020846">
    <property type="entry name" value="MFS_dom"/>
</dbReference>
<protein>
    <recommendedName>
        <fullName evidence="7">Major facilitator superfamily (MFS) profile domain-containing protein</fullName>
    </recommendedName>
</protein>
<keyword evidence="4 6" id="KW-0472">Membrane</keyword>
<name>A0A067NJR0_PLEO1</name>
<dbReference type="OrthoDB" id="433512at2759"/>
<dbReference type="FunCoup" id="A0A067NJR0">
    <property type="interactions" value="565"/>
</dbReference>
<feature type="domain" description="Major facilitator superfamily (MFS) profile" evidence="7">
    <location>
        <begin position="91"/>
        <end position="561"/>
    </location>
</feature>
<dbReference type="SUPFAM" id="SSF103473">
    <property type="entry name" value="MFS general substrate transporter"/>
    <property type="match status" value="1"/>
</dbReference>